<evidence type="ECO:0000313" key="1">
    <source>
        <dbReference type="EMBL" id="SVD99853.1"/>
    </source>
</evidence>
<dbReference type="AlphaFoldDB" id="A0A382ZWT8"/>
<feature type="non-terminal residue" evidence="1">
    <location>
        <position position="1"/>
    </location>
</feature>
<proteinExistence type="predicted"/>
<dbReference type="EMBL" id="UINC01187235">
    <property type="protein sequence ID" value="SVD99853.1"/>
    <property type="molecule type" value="Genomic_DNA"/>
</dbReference>
<protein>
    <submittedName>
        <fullName evidence="1">Uncharacterized protein</fullName>
    </submittedName>
</protein>
<accession>A0A382ZWT8</accession>
<organism evidence="1">
    <name type="scientific">marine metagenome</name>
    <dbReference type="NCBI Taxonomy" id="408172"/>
    <lineage>
        <taxon>unclassified sequences</taxon>
        <taxon>metagenomes</taxon>
        <taxon>ecological metagenomes</taxon>
    </lineage>
</organism>
<gene>
    <name evidence="1" type="ORF">METZ01_LOCUS452707</name>
</gene>
<feature type="non-terminal residue" evidence="1">
    <location>
        <position position="36"/>
    </location>
</feature>
<name>A0A382ZWT8_9ZZZZ</name>
<sequence length="36" mass="4250">VCENTDHKDLIELDKQILQEKITTNEKHMIDLISKI</sequence>
<reference evidence="1" key="1">
    <citation type="submission" date="2018-05" db="EMBL/GenBank/DDBJ databases">
        <authorList>
            <person name="Lanie J.A."/>
            <person name="Ng W.-L."/>
            <person name="Kazmierczak K.M."/>
            <person name="Andrzejewski T.M."/>
            <person name="Davidsen T.M."/>
            <person name="Wayne K.J."/>
            <person name="Tettelin H."/>
            <person name="Glass J.I."/>
            <person name="Rusch D."/>
            <person name="Podicherti R."/>
            <person name="Tsui H.-C.T."/>
            <person name="Winkler M.E."/>
        </authorList>
    </citation>
    <scope>NUCLEOTIDE SEQUENCE</scope>
</reference>